<organism evidence="1">
    <name type="scientific">Cucumis melo subsp. melo</name>
    <dbReference type="NCBI Taxonomy" id="412675"/>
    <lineage>
        <taxon>Eukaryota</taxon>
        <taxon>Viridiplantae</taxon>
        <taxon>Streptophyta</taxon>
        <taxon>Embryophyta</taxon>
        <taxon>Tracheophyta</taxon>
        <taxon>Spermatophyta</taxon>
        <taxon>Magnoliopsida</taxon>
        <taxon>eudicotyledons</taxon>
        <taxon>Gunneridae</taxon>
        <taxon>Pentapetalae</taxon>
        <taxon>rosids</taxon>
        <taxon>fabids</taxon>
        <taxon>Cucurbitales</taxon>
        <taxon>Cucurbitaceae</taxon>
        <taxon>Benincaseae</taxon>
        <taxon>Cucumis</taxon>
    </lineage>
</organism>
<dbReference type="AlphaFoldDB" id="E5GBN5"/>
<dbReference type="EMBL" id="HM854769">
    <property type="protein sequence ID" value="ADN33877.1"/>
    <property type="molecule type" value="Genomic_DNA"/>
</dbReference>
<name>E5GBN5_CUCME</name>
<accession>E5GBN5</accession>
<protein>
    <submittedName>
        <fullName evidence="1">Global transcription factor</fullName>
    </submittedName>
</protein>
<sequence>MLQHCRILKALLSSDNFTSFKSCNVNDGNATIASKKPINCIVEGGRSVMGANSWPALADPTLCWSRNRIFATSKNVGGSEKHVEGSEKHVGKGSPERWESLVCFPDAMYYVEKASPHRLYRAALLRNRFLDTILKAREKAVEKVR</sequence>
<reference evidence="1" key="2">
    <citation type="journal article" date="2010" name="BMC Plant Biol.">
        <title>Sequencing of 6.7 Mb of the melon genome using a BAC pooling strategy.</title>
        <authorList>
            <person name="Gonzalez V.M."/>
            <person name="Benjak A."/>
            <person name="Henaff E.M."/>
            <person name="Mir G."/>
            <person name="Casacuberta J.M."/>
            <person name="Garcia-Mas J."/>
            <person name="Puigdomenech P."/>
        </authorList>
    </citation>
    <scope>NUCLEOTIDE SEQUENCE</scope>
    <source>
        <tissue evidence="1">Young leaves</tissue>
    </source>
</reference>
<reference evidence="1" key="1">
    <citation type="journal article" date="2010" name="BMC Genomics">
        <title>Generation of a BAC-based physical map of the melon genome.</title>
        <authorList>
            <person name="Gonzalez V.M."/>
            <person name="Garcia-Mas J."/>
            <person name="Arus P."/>
            <person name="Puigdomenech P."/>
        </authorList>
    </citation>
    <scope>NUCLEOTIDE SEQUENCE</scope>
    <source>
        <tissue evidence="1">Young leaves</tissue>
    </source>
</reference>
<proteinExistence type="predicted"/>
<evidence type="ECO:0000313" key="1">
    <source>
        <dbReference type="EMBL" id="ADN33877.1"/>
    </source>
</evidence>